<dbReference type="EMBL" id="JWZX01003054">
    <property type="protein sequence ID" value="KOO24778.1"/>
    <property type="molecule type" value="Genomic_DNA"/>
</dbReference>
<comment type="subunit">
    <text evidence="14">Homodimer.</text>
</comment>
<dbReference type="NCBIfam" id="TIGR00021">
    <property type="entry name" value="rpiA"/>
    <property type="match status" value="1"/>
</dbReference>
<dbReference type="GO" id="GO:0005524">
    <property type="term" value="F:ATP binding"/>
    <property type="evidence" value="ECO:0007669"/>
    <property type="project" value="UniProtKB-UniRule"/>
</dbReference>
<evidence type="ECO:0000256" key="4">
    <source>
        <dbReference type="ARBA" id="ARBA00016943"/>
    </source>
</evidence>
<feature type="binding site" evidence="14">
    <location>
        <position position="293"/>
    </location>
    <ligand>
        <name>K(+)</name>
        <dbReference type="ChEBI" id="CHEBI:29103"/>
    </ligand>
</feature>
<feature type="binding site" evidence="14">
    <location>
        <begin position="259"/>
        <end position="260"/>
    </location>
    <ligand>
        <name>ATP</name>
        <dbReference type="ChEBI" id="CHEBI:30616"/>
    </ligand>
</feature>
<dbReference type="PROSITE" id="PS00584">
    <property type="entry name" value="PFKB_KINASES_2"/>
    <property type="match status" value="1"/>
</dbReference>
<comment type="subcellular location">
    <subcellularLocation>
        <location evidence="14">Cytoplasm</location>
    </subcellularLocation>
    <subcellularLocation>
        <location evidence="14">Nucleus</location>
    </subcellularLocation>
</comment>
<evidence type="ECO:0000313" key="17">
    <source>
        <dbReference type="Proteomes" id="UP000037460"/>
    </source>
</evidence>
<dbReference type="EC" id="2.7.1.15" evidence="14"/>
<dbReference type="Pfam" id="PF00294">
    <property type="entry name" value="PfkB"/>
    <property type="match status" value="1"/>
</dbReference>
<comment type="caution">
    <text evidence="16">The sequence shown here is derived from an EMBL/GenBank/DDBJ whole genome shotgun (WGS) entry which is preliminary data.</text>
</comment>
<dbReference type="UniPathway" id="UPA00115">
    <property type="reaction ID" value="UER00412"/>
</dbReference>
<keyword evidence="14" id="KW-0539">Nucleus</keyword>
<keyword evidence="5 14" id="KW-0808">Transferase</keyword>
<dbReference type="GO" id="GO:0005634">
    <property type="term" value="C:nucleus"/>
    <property type="evidence" value="ECO:0007669"/>
    <property type="project" value="UniProtKB-SubCell"/>
</dbReference>
<dbReference type="GO" id="GO:0019303">
    <property type="term" value="P:D-ribose catabolic process"/>
    <property type="evidence" value="ECO:0007669"/>
    <property type="project" value="UniProtKB-UniRule"/>
</dbReference>
<comment type="similarity">
    <text evidence="14">Belongs to the carbohydrate kinase PfkB family. Ribokinase subfamily.</text>
</comment>
<reference evidence="17" key="1">
    <citation type="journal article" date="2015" name="PLoS Genet.">
        <title>Genome Sequence and Transcriptome Analyses of Chrysochromulina tobin: Metabolic Tools for Enhanced Algal Fitness in the Prominent Order Prymnesiales (Haptophyceae).</title>
        <authorList>
            <person name="Hovde B.T."/>
            <person name="Deodato C.R."/>
            <person name="Hunsperger H.M."/>
            <person name="Ryken S.A."/>
            <person name="Yost W."/>
            <person name="Jha R.K."/>
            <person name="Patterson J."/>
            <person name="Monnat R.J. Jr."/>
            <person name="Barlow S.B."/>
            <person name="Starkenburg S.R."/>
            <person name="Cattolico R.A."/>
        </authorList>
    </citation>
    <scope>NUCLEOTIDE SEQUENCE</scope>
    <source>
        <strain evidence="17">CCMP291</strain>
    </source>
</reference>
<feature type="binding site" evidence="14">
    <location>
        <position position="186"/>
    </location>
    <ligand>
        <name>ATP</name>
        <dbReference type="ChEBI" id="CHEBI:30616"/>
    </ligand>
</feature>
<comment type="pathway">
    <text evidence="1">Carbohydrate degradation; pentose phosphate pathway; D-ribose 5-phosphate from D-ribulose 5-phosphate (non-oxidative stage): step 1/1.</text>
</comment>
<dbReference type="GO" id="GO:0046872">
    <property type="term" value="F:metal ion binding"/>
    <property type="evidence" value="ECO:0007669"/>
    <property type="project" value="UniProtKB-KW"/>
</dbReference>
<evidence type="ECO:0000259" key="15">
    <source>
        <dbReference type="Pfam" id="PF00294"/>
    </source>
</evidence>
<evidence type="ECO:0000256" key="8">
    <source>
        <dbReference type="ARBA" id="ARBA00022777"/>
    </source>
</evidence>
<keyword evidence="10 14" id="KW-0460">Magnesium</keyword>
<dbReference type="SUPFAM" id="SSF75445">
    <property type="entry name" value="D-ribose-5-phosphate isomerase (RpiA), lid domain"/>
    <property type="match status" value="1"/>
</dbReference>
<feature type="binding site" evidence="14">
    <location>
        <position position="140"/>
    </location>
    <ligand>
        <name>substrate</name>
    </ligand>
</feature>
<dbReference type="UniPathway" id="UPA00916">
    <property type="reaction ID" value="UER00889"/>
</dbReference>
<evidence type="ECO:0000256" key="1">
    <source>
        <dbReference type="ARBA" id="ARBA00004988"/>
    </source>
</evidence>
<dbReference type="GO" id="GO:0004747">
    <property type="term" value="F:ribokinase activity"/>
    <property type="evidence" value="ECO:0007669"/>
    <property type="project" value="UniProtKB-UniRule"/>
</dbReference>
<protein>
    <recommendedName>
        <fullName evidence="4 14">Ribokinase</fullName>
        <shortName evidence="14">RK</shortName>
        <ecNumber evidence="14">2.7.1.15</ecNumber>
    </recommendedName>
</protein>
<dbReference type="PANTHER" id="PTHR10584:SF166">
    <property type="entry name" value="RIBOKINASE"/>
    <property type="match status" value="1"/>
</dbReference>
<comment type="similarity">
    <text evidence="2">Belongs to the carbohydrate kinase pfkB family.</text>
</comment>
<feature type="binding site" evidence="14">
    <location>
        <begin position="11"/>
        <end position="13"/>
    </location>
    <ligand>
        <name>substrate</name>
    </ligand>
</feature>
<evidence type="ECO:0000256" key="13">
    <source>
        <dbReference type="ARBA" id="ARBA00023277"/>
    </source>
</evidence>
<evidence type="ECO:0000256" key="9">
    <source>
        <dbReference type="ARBA" id="ARBA00022840"/>
    </source>
</evidence>
<dbReference type="InterPro" id="IPR011877">
    <property type="entry name" value="Ribokinase"/>
</dbReference>
<evidence type="ECO:0000256" key="12">
    <source>
        <dbReference type="ARBA" id="ARBA00023235"/>
    </source>
</evidence>
<name>A0A0M0JEV9_9EUKA</name>
<evidence type="ECO:0000256" key="11">
    <source>
        <dbReference type="ARBA" id="ARBA00022958"/>
    </source>
</evidence>
<dbReference type="HAMAP" id="MF_01987">
    <property type="entry name" value="Ribokinase"/>
    <property type="match status" value="1"/>
</dbReference>
<feature type="binding site" evidence="14">
    <location>
        <position position="256"/>
    </location>
    <ligand>
        <name>K(+)</name>
        <dbReference type="ChEBI" id="CHEBI:29103"/>
    </ligand>
</feature>
<feature type="binding site" evidence="14">
    <location>
        <position position="260"/>
    </location>
    <ligand>
        <name>substrate</name>
    </ligand>
</feature>
<evidence type="ECO:0000256" key="7">
    <source>
        <dbReference type="ARBA" id="ARBA00022741"/>
    </source>
</evidence>
<evidence type="ECO:0000256" key="6">
    <source>
        <dbReference type="ARBA" id="ARBA00022723"/>
    </source>
</evidence>
<comment type="similarity">
    <text evidence="3">Belongs to the ribose 5-phosphate isomerase family.</text>
</comment>
<comment type="function">
    <text evidence="14">Catalyzes the phosphorylation of ribose at O-5 in a reaction requiring ATP and magnesium. The resulting D-ribose-5-phosphate can then be used either for sythesis of nucleotides, histidine, and tryptophan, or as a component of the pentose phosphate pathway.</text>
</comment>
<keyword evidence="17" id="KW-1185">Reference proteome</keyword>
<dbReference type="Gene3D" id="3.40.50.1360">
    <property type="match status" value="1"/>
</dbReference>
<dbReference type="InterPro" id="IPR004788">
    <property type="entry name" value="Ribose5P_isomerase_type_A"/>
</dbReference>
<dbReference type="PANTHER" id="PTHR10584">
    <property type="entry name" value="SUGAR KINASE"/>
    <property type="match status" value="1"/>
</dbReference>
<dbReference type="InterPro" id="IPR011611">
    <property type="entry name" value="PfkB_dom"/>
</dbReference>
<dbReference type="InterPro" id="IPR029056">
    <property type="entry name" value="Ribokinase-like"/>
</dbReference>
<evidence type="ECO:0000256" key="5">
    <source>
        <dbReference type="ARBA" id="ARBA00022679"/>
    </source>
</evidence>
<keyword evidence="9 14" id="KW-0067">ATP-binding</keyword>
<keyword evidence="12" id="KW-0413">Isomerase</keyword>
<feature type="domain" description="Carbohydrate kinase PfkB" evidence="15">
    <location>
        <begin position="1"/>
        <end position="293"/>
    </location>
</feature>
<keyword evidence="11 14" id="KW-0630">Potassium</keyword>
<dbReference type="InterPro" id="IPR002173">
    <property type="entry name" value="Carboh/pur_kinase_PfkB_CS"/>
</dbReference>
<evidence type="ECO:0000313" key="16">
    <source>
        <dbReference type="EMBL" id="KOO24778.1"/>
    </source>
</evidence>
<dbReference type="InterPro" id="IPR037171">
    <property type="entry name" value="NagB/RpiA_transferase-like"/>
</dbReference>
<dbReference type="Proteomes" id="UP000037460">
    <property type="component" value="Unassembled WGS sequence"/>
</dbReference>
<dbReference type="SUPFAM" id="SSF100950">
    <property type="entry name" value="NagB/RpiA/CoA transferase-like"/>
    <property type="match status" value="1"/>
</dbReference>
<gene>
    <name evidence="16" type="ORF">Ctob_006307</name>
</gene>
<dbReference type="GO" id="GO:0009052">
    <property type="term" value="P:pentose-phosphate shunt, non-oxidative branch"/>
    <property type="evidence" value="ECO:0007669"/>
    <property type="project" value="InterPro"/>
</dbReference>
<dbReference type="CDD" id="cd01174">
    <property type="entry name" value="ribokinase"/>
    <property type="match status" value="1"/>
</dbReference>
<keyword evidence="14" id="KW-0963">Cytoplasm</keyword>
<comment type="cofactor">
    <cofactor evidence="14">
        <name>Mg(2+)</name>
        <dbReference type="ChEBI" id="CHEBI:18420"/>
    </cofactor>
    <text evidence="14">Requires a divalent cation, most likely magnesium in vivo, as an electrophilic catalyst to aid phosphoryl group transfer. It is the chelate of the metal and the nucleotide that is the actual substrate.</text>
</comment>
<dbReference type="Gene3D" id="3.30.70.260">
    <property type="match status" value="1"/>
</dbReference>
<feature type="binding site" evidence="14">
    <location>
        <position position="254"/>
    </location>
    <ligand>
        <name>K(+)</name>
        <dbReference type="ChEBI" id="CHEBI:29103"/>
    </ligand>
</feature>
<evidence type="ECO:0000256" key="2">
    <source>
        <dbReference type="ARBA" id="ARBA00005380"/>
    </source>
</evidence>
<feature type="binding site" evidence="14">
    <location>
        <begin position="222"/>
        <end position="227"/>
    </location>
    <ligand>
        <name>ATP</name>
        <dbReference type="ChEBI" id="CHEBI:30616"/>
    </ligand>
</feature>
<comment type="catalytic activity">
    <reaction evidence="14">
        <text>D-ribose + ATP = D-ribose 5-phosphate + ADP + H(+)</text>
        <dbReference type="Rhea" id="RHEA:13697"/>
        <dbReference type="ChEBI" id="CHEBI:15378"/>
        <dbReference type="ChEBI" id="CHEBI:30616"/>
        <dbReference type="ChEBI" id="CHEBI:47013"/>
        <dbReference type="ChEBI" id="CHEBI:78346"/>
        <dbReference type="ChEBI" id="CHEBI:456216"/>
        <dbReference type="EC" id="2.7.1.15"/>
    </reaction>
</comment>
<feature type="binding site" evidence="14">
    <location>
        <begin position="39"/>
        <end position="43"/>
    </location>
    <ligand>
        <name>substrate</name>
    </ligand>
</feature>
<evidence type="ECO:0000256" key="14">
    <source>
        <dbReference type="HAMAP-Rule" id="MF_03215"/>
    </source>
</evidence>
<dbReference type="CDD" id="cd01398">
    <property type="entry name" value="RPI_A"/>
    <property type="match status" value="1"/>
</dbReference>
<dbReference type="Gene3D" id="3.40.1190.20">
    <property type="match status" value="1"/>
</dbReference>
<evidence type="ECO:0000256" key="10">
    <source>
        <dbReference type="ARBA" id="ARBA00022842"/>
    </source>
</evidence>
<dbReference type="GO" id="GO:0004751">
    <property type="term" value="F:ribose-5-phosphate isomerase activity"/>
    <property type="evidence" value="ECO:0007669"/>
    <property type="project" value="InterPro"/>
</dbReference>
<keyword evidence="13 14" id="KW-0119">Carbohydrate metabolism</keyword>
<comment type="pathway">
    <text evidence="14">Carbohydrate metabolism; D-ribose degradation; D-ribose 5-phosphate from beta-D-ribopyranose: step 2/2.</text>
</comment>
<keyword evidence="7 14" id="KW-0547">Nucleotide-binding</keyword>
<evidence type="ECO:0000256" key="3">
    <source>
        <dbReference type="ARBA" id="ARBA00008088"/>
    </source>
</evidence>
<organism evidence="16 17">
    <name type="scientific">Chrysochromulina tobinii</name>
    <dbReference type="NCBI Taxonomy" id="1460289"/>
    <lineage>
        <taxon>Eukaryota</taxon>
        <taxon>Haptista</taxon>
        <taxon>Haptophyta</taxon>
        <taxon>Prymnesiophyceae</taxon>
        <taxon>Prymnesiales</taxon>
        <taxon>Chrysochromulinaceae</taxon>
        <taxon>Chrysochromulina</taxon>
    </lineage>
</organism>
<dbReference type="Pfam" id="PF06026">
    <property type="entry name" value="Rib_5-P_isom_A"/>
    <property type="match status" value="1"/>
</dbReference>
<keyword evidence="6 14" id="KW-0479">Metal-binding</keyword>
<dbReference type="PRINTS" id="PR00990">
    <property type="entry name" value="RIBOKINASE"/>
</dbReference>
<feature type="active site" description="Proton acceptor" evidence="14">
    <location>
        <position position="260"/>
    </location>
</feature>
<dbReference type="GO" id="GO:0005829">
    <property type="term" value="C:cytosol"/>
    <property type="evidence" value="ECO:0007669"/>
    <property type="project" value="TreeGrafter"/>
</dbReference>
<keyword evidence="8 14" id="KW-0418">Kinase</keyword>
<comment type="activity regulation">
    <text evidence="14">Activated by a monovalent cation that binds near, but not in, the active site. The most likely occupant of the site in vivo is potassium. Ion binding induces a conformational change that may alter substrate affinity.</text>
</comment>
<proteinExistence type="inferred from homology"/>
<feature type="binding site" evidence="14">
    <location>
        <position position="290"/>
    </location>
    <ligand>
        <name>K(+)</name>
        <dbReference type="ChEBI" id="CHEBI:29103"/>
    </ligand>
</feature>
<dbReference type="OrthoDB" id="1555531at2759"/>
<dbReference type="SUPFAM" id="SSF53613">
    <property type="entry name" value="Ribokinase-like"/>
    <property type="match status" value="1"/>
</dbReference>
<dbReference type="AlphaFoldDB" id="A0A0M0JEV9"/>
<accession>A0A0M0JEV9</accession>
<sequence>MKGVIVVGSANVDLVTNAPRMPNPGETLHGTRFEQLFGGKGANQAVAAALLGSSVTMVAKLGEDSLGEASLANFKALGVDTSFISTTPDAASGVAAIVVDSSGQNEIVIVAGANGLLSAMDVAAAAPAFERSGVLLTQLEVPLATTIAALRAGRRAGLVTVFNSAPAPSEPLPDELYMLCDIICPNETETALLTGMPTNTLEQCEAAARAIIKKGAKSVVLTLGERGCMLVREGNVPALHVPVPEDMRDIKVLDTTGAGDGFLGGLAHLVASGLPLVDALPGAVRVASISAAASAGAPARASSTAPSLVEPNSPGGLLKDASVLSESQRLKRAAAYHAIDTYVQSGMLVGIGTGDTAEYAIQRLKERLASGALERVSAVPSSAKTERKLREKGVPCVSSETQPAIAVAIGSADAVDAEGNVIKGGKGALLREKLLRDQATRYIVAVDEAKLCSKLGASYPIPVEVAPFYAQRTVRSIMALPSLHPCDAQLRFGDSPTGMPGVGSITPFVTDNGNLIVDIFRTTPLKDVAAAAAELKATVGVVEHGLFVRGANSVLLVSTPAGVSTVAPNAPPEPSGAAQLAAQLMHQLMGQLEGLQPKWLLAGTAVAVLVLAVRRHL</sequence>
<comment type="caution">
    <text evidence="14">Lacks conserved residue(s) required for the propagation of feature annotation.</text>
</comment>
<dbReference type="InterPro" id="IPR002139">
    <property type="entry name" value="Ribo/fructo_kinase"/>
</dbReference>